<evidence type="ECO:0000313" key="2">
    <source>
        <dbReference type="Proteomes" id="UP000789595"/>
    </source>
</evidence>
<name>A0A8J2SWI1_9STRA</name>
<dbReference type="InterPro" id="IPR016024">
    <property type="entry name" value="ARM-type_fold"/>
</dbReference>
<evidence type="ECO:0000313" key="1">
    <source>
        <dbReference type="EMBL" id="CAH0376321.1"/>
    </source>
</evidence>
<dbReference type="AlphaFoldDB" id="A0A8J2SWI1"/>
<accession>A0A8J2SWI1</accession>
<proteinExistence type="predicted"/>
<keyword evidence="2" id="KW-1185">Reference proteome</keyword>
<dbReference type="SUPFAM" id="SSF48371">
    <property type="entry name" value="ARM repeat"/>
    <property type="match status" value="1"/>
</dbReference>
<sequence length="536" mass="55544">MPDAVDAVDALAAAEAAVAAAIGDDAPFPHFDERQGHLPGPDRQATRAVLEALPPPPPAWVEAIKATEQWTYARAMVLERWCASVRDEAVGEALAPHVHALVAAALPPAPGAEAHPDAEAARRVLPFLVRSCAHTGHVVGLAPVAGRGPLVLKESLTQPPKDLGAATRLPPALARGPLRGLAERTAYLPLGTCSSVLRRDADDALRSSSAEALEAALRDLRRRIPDVAPPPALGGLRDWDAREARVLAAALSVVIARLCDGSVSSDATQHAIPASLSLMDASDASMRFVGLECLVRIVTRAPPLILDELHPILLDALDRARALIARDGGGETVALYAHGAVLVLGKVLEPSVRRRAAAVFLDACLDDLGLWRDNAAKLELLRRLADVTLLLGPHGAAAHLRRLLPCLLGALDERAPAERRVVALHALHVVVAQTWARAAGHRVALVRALLLVAGQARRDRDRGAAAAAAAAAAGARRPPAAGLGPLAGLAEALAVRALALVLAVDGAASGALAAAAAERCPELQPVIIAALAKASA</sequence>
<dbReference type="Proteomes" id="UP000789595">
    <property type="component" value="Unassembled WGS sequence"/>
</dbReference>
<comment type="caution">
    <text evidence="1">The sequence shown here is derived from an EMBL/GenBank/DDBJ whole genome shotgun (WGS) entry which is preliminary data.</text>
</comment>
<gene>
    <name evidence="1" type="ORF">PECAL_5P08950</name>
</gene>
<dbReference type="EMBL" id="CAKKNE010000005">
    <property type="protein sequence ID" value="CAH0376321.1"/>
    <property type="molecule type" value="Genomic_DNA"/>
</dbReference>
<protein>
    <submittedName>
        <fullName evidence="1">Uncharacterized protein</fullName>
    </submittedName>
</protein>
<reference evidence="1" key="1">
    <citation type="submission" date="2021-11" db="EMBL/GenBank/DDBJ databases">
        <authorList>
            <consortium name="Genoscope - CEA"/>
            <person name="William W."/>
        </authorList>
    </citation>
    <scope>NUCLEOTIDE SEQUENCE</scope>
</reference>
<organism evidence="1 2">
    <name type="scientific">Pelagomonas calceolata</name>
    <dbReference type="NCBI Taxonomy" id="35677"/>
    <lineage>
        <taxon>Eukaryota</taxon>
        <taxon>Sar</taxon>
        <taxon>Stramenopiles</taxon>
        <taxon>Ochrophyta</taxon>
        <taxon>Pelagophyceae</taxon>
        <taxon>Pelagomonadales</taxon>
        <taxon>Pelagomonadaceae</taxon>
        <taxon>Pelagomonas</taxon>
    </lineage>
</organism>